<comment type="caution">
    <text evidence="1">The sequence shown here is derived from an EMBL/GenBank/DDBJ whole genome shotgun (WGS) entry which is preliminary data.</text>
</comment>
<evidence type="ECO:0000313" key="1">
    <source>
        <dbReference type="EMBL" id="TLD97583.1"/>
    </source>
</evidence>
<keyword evidence="2" id="KW-1185">Reference proteome</keyword>
<dbReference type="Proteomes" id="UP000029733">
    <property type="component" value="Unassembled WGS sequence"/>
</dbReference>
<sequence>MDLQSYHYGLFERLWLKFELRSVDKYTESIMNILPVLLFMQKEQLPKWLDKLPSILSQYIKPHLVARVFSAIVLKLQEYTKNEQLFIQNRHKALECIAQNIQLYGLVLDMLSQDSHSLNIIEQVVRKKFDKDYELSKENLRLLAYQEKHCGGG</sequence>
<dbReference type="OrthoDB" id="5324611at2"/>
<name>A0A4U8TCN6_9HELI</name>
<protein>
    <submittedName>
        <fullName evidence="1">Uncharacterized protein</fullName>
    </submittedName>
</protein>
<evidence type="ECO:0000313" key="2">
    <source>
        <dbReference type="Proteomes" id="UP000029733"/>
    </source>
</evidence>
<accession>A0A4U8TCN6</accession>
<reference evidence="1 2" key="1">
    <citation type="journal article" date="2014" name="Genome Announc.">
        <title>Draft genome sequences of eight enterohepatic helicobacter species isolated from both laboratory and wild rodents.</title>
        <authorList>
            <person name="Sheh A."/>
            <person name="Shen Z."/>
            <person name="Fox J.G."/>
        </authorList>
    </citation>
    <scope>NUCLEOTIDE SEQUENCE [LARGE SCALE GENOMIC DNA]</scope>
    <source>
        <strain evidence="1 2">MIT 09-6949</strain>
    </source>
</reference>
<proteinExistence type="predicted"/>
<organism evidence="1 2">
    <name type="scientific">Helicobacter jaachi</name>
    <dbReference type="NCBI Taxonomy" id="1677920"/>
    <lineage>
        <taxon>Bacteria</taxon>
        <taxon>Pseudomonadati</taxon>
        <taxon>Campylobacterota</taxon>
        <taxon>Epsilonproteobacteria</taxon>
        <taxon>Campylobacterales</taxon>
        <taxon>Helicobacteraceae</taxon>
        <taxon>Helicobacter</taxon>
    </lineage>
</organism>
<gene>
    <name evidence="1" type="ORF">LS71_002215</name>
</gene>
<dbReference type="EMBL" id="JRPR02000001">
    <property type="protein sequence ID" value="TLD97583.1"/>
    <property type="molecule type" value="Genomic_DNA"/>
</dbReference>
<dbReference type="AlphaFoldDB" id="A0A4U8TCN6"/>
<dbReference type="RefSeq" id="WP_034353734.1">
    <property type="nucleotide sequence ID" value="NZ_JRPR02000001.1"/>
</dbReference>